<dbReference type="CDD" id="cd00590">
    <property type="entry name" value="RRM_SF"/>
    <property type="match status" value="1"/>
</dbReference>
<feature type="region of interest" description="Disordered" evidence="2">
    <location>
        <begin position="201"/>
        <end position="220"/>
    </location>
</feature>
<evidence type="ECO:0000256" key="2">
    <source>
        <dbReference type="SAM" id="MobiDB-lite"/>
    </source>
</evidence>
<feature type="region of interest" description="Disordered" evidence="2">
    <location>
        <begin position="377"/>
        <end position="476"/>
    </location>
</feature>
<evidence type="ECO:0000313" key="4">
    <source>
        <dbReference type="EMBL" id="KAH7272542.1"/>
    </source>
</evidence>
<protein>
    <recommendedName>
        <fullName evidence="3">RRM domain-containing protein</fullName>
    </recommendedName>
</protein>
<evidence type="ECO:0000313" key="5">
    <source>
        <dbReference type="Proteomes" id="UP000736672"/>
    </source>
</evidence>
<gene>
    <name evidence="4" type="ORF">B0J15DRAFT_180666</name>
</gene>
<dbReference type="Pfam" id="PF00076">
    <property type="entry name" value="RRM_1"/>
    <property type="match status" value="1"/>
</dbReference>
<name>A0A9P9RB65_FUSSL</name>
<keyword evidence="5" id="KW-1185">Reference proteome</keyword>
<reference evidence="4" key="1">
    <citation type="journal article" date="2021" name="Nat. Commun.">
        <title>Genetic determinants of endophytism in the Arabidopsis root mycobiome.</title>
        <authorList>
            <person name="Mesny F."/>
            <person name="Miyauchi S."/>
            <person name="Thiergart T."/>
            <person name="Pickel B."/>
            <person name="Atanasova L."/>
            <person name="Karlsson M."/>
            <person name="Huettel B."/>
            <person name="Barry K.W."/>
            <person name="Haridas S."/>
            <person name="Chen C."/>
            <person name="Bauer D."/>
            <person name="Andreopoulos W."/>
            <person name="Pangilinan J."/>
            <person name="LaButti K."/>
            <person name="Riley R."/>
            <person name="Lipzen A."/>
            <person name="Clum A."/>
            <person name="Drula E."/>
            <person name="Henrissat B."/>
            <person name="Kohler A."/>
            <person name="Grigoriev I.V."/>
            <person name="Martin F.M."/>
            <person name="Hacquard S."/>
        </authorList>
    </citation>
    <scope>NUCLEOTIDE SEQUENCE</scope>
    <source>
        <strain evidence="4">FSSC 5 MPI-SDFR-AT-0091</strain>
    </source>
</reference>
<feature type="compositionally biased region" description="Low complexity" evidence="2">
    <location>
        <begin position="137"/>
        <end position="148"/>
    </location>
</feature>
<dbReference type="EMBL" id="JAGTJS010000003">
    <property type="protein sequence ID" value="KAH7272542.1"/>
    <property type="molecule type" value="Genomic_DNA"/>
</dbReference>
<proteinExistence type="predicted"/>
<evidence type="ECO:0000256" key="1">
    <source>
        <dbReference type="PROSITE-ProRule" id="PRU00176"/>
    </source>
</evidence>
<dbReference type="InterPro" id="IPR035979">
    <property type="entry name" value="RBD_domain_sf"/>
</dbReference>
<feature type="compositionally biased region" description="Basic and acidic residues" evidence="2">
    <location>
        <begin position="402"/>
        <end position="430"/>
    </location>
</feature>
<dbReference type="SMART" id="SM00360">
    <property type="entry name" value="RRM"/>
    <property type="match status" value="1"/>
</dbReference>
<feature type="region of interest" description="Disordered" evidence="2">
    <location>
        <begin position="122"/>
        <end position="184"/>
    </location>
</feature>
<dbReference type="PROSITE" id="PS50102">
    <property type="entry name" value="RRM"/>
    <property type="match status" value="1"/>
</dbReference>
<dbReference type="SUPFAM" id="SSF54928">
    <property type="entry name" value="RNA-binding domain, RBD"/>
    <property type="match status" value="1"/>
</dbReference>
<organism evidence="4 5">
    <name type="scientific">Fusarium solani</name>
    <name type="common">Filamentous fungus</name>
    <dbReference type="NCBI Taxonomy" id="169388"/>
    <lineage>
        <taxon>Eukaryota</taxon>
        <taxon>Fungi</taxon>
        <taxon>Dikarya</taxon>
        <taxon>Ascomycota</taxon>
        <taxon>Pezizomycotina</taxon>
        <taxon>Sordariomycetes</taxon>
        <taxon>Hypocreomycetidae</taxon>
        <taxon>Hypocreales</taxon>
        <taxon>Nectriaceae</taxon>
        <taxon>Fusarium</taxon>
        <taxon>Fusarium solani species complex</taxon>
    </lineage>
</organism>
<feature type="compositionally biased region" description="Low complexity" evidence="2">
    <location>
        <begin position="431"/>
        <end position="444"/>
    </location>
</feature>
<dbReference type="OrthoDB" id="610462at2759"/>
<comment type="caution">
    <text evidence="4">The sequence shown here is derived from an EMBL/GenBank/DDBJ whole genome shotgun (WGS) entry which is preliminary data.</text>
</comment>
<dbReference type="Proteomes" id="UP000736672">
    <property type="component" value="Unassembled WGS sequence"/>
</dbReference>
<accession>A0A9P9RB65</accession>
<dbReference type="Gene3D" id="3.30.70.330">
    <property type="match status" value="1"/>
</dbReference>
<dbReference type="GO" id="GO:0003723">
    <property type="term" value="F:RNA binding"/>
    <property type="evidence" value="ECO:0007669"/>
    <property type="project" value="UniProtKB-UniRule"/>
</dbReference>
<sequence>MSCRAIRQASTTSPSVMSVPTFFQGPCSCHVMEDEANCEVQLPFNVLFRRLKSWIRKGASCEVDHVEIFFNSTSGWVRLQGKDNFEKAWKLLSSGRAFDGRSIIADDKNRTQTITIKKKVVQPNIQQQEHQQEQHQQEQQQQQQQQQQNLPQPVVAYSQTPGYPPAIQGQQVAASSTTSPQYSSTPGQYYAAGYNQAGGPSYLGQSMPTQGYPLQPRATTDPREYYDYSAANAGPSSGVGYSPGYQYDGTQFALPYRDQQEAPAHYAGAGAGAGGSVPGQEPTYQTETEFVTTEARKLHVSPFPQKESRKDVDRWIRHKIYEKQTIKSIDIPMNGTNKYLRGHVFVIFDSASSATKAMEQLNKATYQGRKIVARPTAEGVAVDEQPPALSRANEASIPTGPRNDRHRGDKPQRPRHREPDRKRSSSDKKSSSSAKKSSKTSSMKTLPDKDKKGSSSIKDAGPPLVVDGSCRRRDKR</sequence>
<keyword evidence="1" id="KW-0694">RNA-binding</keyword>
<feature type="compositionally biased region" description="Low complexity" evidence="2">
    <location>
        <begin position="175"/>
        <end position="184"/>
    </location>
</feature>
<dbReference type="InterPro" id="IPR012677">
    <property type="entry name" value="Nucleotide-bd_a/b_plait_sf"/>
</dbReference>
<feature type="domain" description="RRM" evidence="3">
    <location>
        <begin position="296"/>
        <end position="378"/>
    </location>
</feature>
<dbReference type="AlphaFoldDB" id="A0A9P9RB65"/>
<dbReference type="InterPro" id="IPR000504">
    <property type="entry name" value="RRM_dom"/>
</dbReference>
<evidence type="ECO:0000259" key="3">
    <source>
        <dbReference type="PROSITE" id="PS50102"/>
    </source>
</evidence>